<dbReference type="PRINTS" id="PR00111">
    <property type="entry name" value="ABHYDROLASE"/>
</dbReference>
<dbReference type="Pfam" id="PF12146">
    <property type="entry name" value="Hydrolase_4"/>
    <property type="match status" value="1"/>
</dbReference>
<evidence type="ECO:0000259" key="1">
    <source>
        <dbReference type="Pfam" id="PF12146"/>
    </source>
</evidence>
<comment type="caution">
    <text evidence="2">The sequence shown here is derived from an EMBL/GenBank/DDBJ whole genome shotgun (WGS) entry which is preliminary data.</text>
</comment>
<organism evidence="2 3">
    <name type="scientific">Tsukamurella soli</name>
    <dbReference type="NCBI Taxonomy" id="644556"/>
    <lineage>
        <taxon>Bacteria</taxon>
        <taxon>Bacillati</taxon>
        <taxon>Actinomycetota</taxon>
        <taxon>Actinomycetes</taxon>
        <taxon>Mycobacteriales</taxon>
        <taxon>Tsukamurellaceae</taxon>
        <taxon>Tsukamurella</taxon>
    </lineage>
</organism>
<evidence type="ECO:0000313" key="3">
    <source>
        <dbReference type="Proteomes" id="UP001500635"/>
    </source>
</evidence>
<dbReference type="InterPro" id="IPR000073">
    <property type="entry name" value="AB_hydrolase_1"/>
</dbReference>
<dbReference type="InterPro" id="IPR022742">
    <property type="entry name" value="Hydrolase_4"/>
</dbReference>
<dbReference type="PANTHER" id="PTHR43433:SF5">
    <property type="entry name" value="AB HYDROLASE-1 DOMAIN-CONTAINING PROTEIN"/>
    <property type="match status" value="1"/>
</dbReference>
<keyword evidence="3" id="KW-1185">Reference proteome</keyword>
<dbReference type="Proteomes" id="UP001500635">
    <property type="component" value="Unassembled WGS sequence"/>
</dbReference>
<protein>
    <recommendedName>
        <fullName evidence="1">Serine aminopeptidase S33 domain-containing protein</fullName>
    </recommendedName>
</protein>
<dbReference type="InterPro" id="IPR050471">
    <property type="entry name" value="AB_hydrolase"/>
</dbReference>
<feature type="domain" description="Serine aminopeptidase S33" evidence="1">
    <location>
        <begin position="44"/>
        <end position="243"/>
    </location>
</feature>
<name>A0ABP8KED4_9ACTN</name>
<dbReference type="EMBL" id="BAABFR010000135">
    <property type="protein sequence ID" value="GAA4405268.1"/>
    <property type="molecule type" value="Genomic_DNA"/>
</dbReference>
<dbReference type="Gene3D" id="3.40.50.1820">
    <property type="entry name" value="alpha/beta hydrolase"/>
    <property type="match status" value="1"/>
</dbReference>
<evidence type="ECO:0000313" key="2">
    <source>
        <dbReference type="EMBL" id="GAA4405268.1"/>
    </source>
</evidence>
<dbReference type="InterPro" id="IPR029058">
    <property type="entry name" value="AB_hydrolase_fold"/>
</dbReference>
<dbReference type="SUPFAM" id="SSF53474">
    <property type="entry name" value="alpha/beta-Hydrolases"/>
    <property type="match status" value="1"/>
</dbReference>
<dbReference type="RefSeq" id="WP_345001069.1">
    <property type="nucleotide sequence ID" value="NZ_BAABFR010000135.1"/>
</dbReference>
<dbReference type="PANTHER" id="PTHR43433">
    <property type="entry name" value="HYDROLASE, ALPHA/BETA FOLD FAMILY PROTEIN"/>
    <property type="match status" value="1"/>
</dbReference>
<accession>A0ABP8KED4</accession>
<sequence>MSFATAPDGAQLWYHVHPATVAGADRVTLLIAGQALGAQAWYPVVDRFRASGPVITYDHRGVGRSDDVFPAGGWSTRYSARDAAAVLDAAGVERAGVYGFSMGGRTAQWLAAEQPARVSRLVLGATTVGDRHGVRLPDAALRILVRSDRRALLEMFFTPDWLDTDPPEQEAILAAPRSLPAQRAHFAASMDHDAFAALSAVRAPTLVLHGEDDPLCLVDNARILGGAIDGARVITYPRLRHGYYLQEPRATADAALFLAG</sequence>
<reference evidence="3" key="1">
    <citation type="journal article" date="2019" name="Int. J. Syst. Evol. Microbiol.">
        <title>The Global Catalogue of Microorganisms (GCM) 10K type strain sequencing project: providing services to taxonomists for standard genome sequencing and annotation.</title>
        <authorList>
            <consortium name="The Broad Institute Genomics Platform"/>
            <consortium name="The Broad Institute Genome Sequencing Center for Infectious Disease"/>
            <person name="Wu L."/>
            <person name="Ma J."/>
        </authorList>
    </citation>
    <scope>NUCLEOTIDE SEQUENCE [LARGE SCALE GENOMIC DNA]</scope>
    <source>
        <strain evidence="3">JCM 17688</strain>
    </source>
</reference>
<proteinExistence type="predicted"/>
<gene>
    <name evidence="2" type="ORF">GCM10023147_48330</name>
</gene>